<sequence>MKVTPYSIISFLLLLAWSSVSFSAPLPITLNNAIDTFNDAIDTVALAKRGCVVSKEGKICTTVPTVAELVTNIKDFNKVPKLDSLFYSGLGAGSAISTAKAWHKANAEKANGRAGVAFDGIVNVKWFENQGIELAKQPNGVALTDQFQKRLSQAFAQVSNKKVYFFTAAGQDGTKFPATSTWGGWEFPALTRNTAVTEIIQVSVSGTTFTTKTIWKKGDRATTNPPLG</sequence>
<organism evidence="2 3">
    <name type="scientific">Plectosphaerella plurivora</name>
    <dbReference type="NCBI Taxonomy" id="936078"/>
    <lineage>
        <taxon>Eukaryota</taxon>
        <taxon>Fungi</taxon>
        <taxon>Dikarya</taxon>
        <taxon>Ascomycota</taxon>
        <taxon>Pezizomycotina</taxon>
        <taxon>Sordariomycetes</taxon>
        <taxon>Hypocreomycetidae</taxon>
        <taxon>Glomerellales</taxon>
        <taxon>Plectosphaerellaceae</taxon>
        <taxon>Plectosphaerella</taxon>
    </lineage>
</organism>
<feature type="chain" id="PRO_5040235024" evidence="1">
    <location>
        <begin position="24"/>
        <end position="228"/>
    </location>
</feature>
<accession>A0A9P8V4S8</accession>
<evidence type="ECO:0000256" key="1">
    <source>
        <dbReference type="SAM" id="SignalP"/>
    </source>
</evidence>
<evidence type="ECO:0000313" key="2">
    <source>
        <dbReference type="EMBL" id="KAH6672784.1"/>
    </source>
</evidence>
<gene>
    <name evidence="2" type="ORF">F5X68DRAFT_278653</name>
</gene>
<dbReference type="OrthoDB" id="73875at2759"/>
<keyword evidence="3" id="KW-1185">Reference proteome</keyword>
<evidence type="ECO:0000313" key="3">
    <source>
        <dbReference type="Proteomes" id="UP000770015"/>
    </source>
</evidence>
<dbReference type="Proteomes" id="UP000770015">
    <property type="component" value="Unassembled WGS sequence"/>
</dbReference>
<comment type="caution">
    <text evidence="2">The sequence shown here is derived from an EMBL/GenBank/DDBJ whole genome shotgun (WGS) entry which is preliminary data.</text>
</comment>
<protein>
    <submittedName>
        <fullName evidence="2">Uncharacterized protein</fullName>
    </submittedName>
</protein>
<dbReference type="AlphaFoldDB" id="A0A9P8V4S8"/>
<name>A0A9P8V4S8_9PEZI</name>
<keyword evidence="1" id="KW-0732">Signal</keyword>
<proteinExistence type="predicted"/>
<feature type="signal peptide" evidence="1">
    <location>
        <begin position="1"/>
        <end position="23"/>
    </location>
</feature>
<reference evidence="2" key="1">
    <citation type="journal article" date="2021" name="Nat. Commun.">
        <title>Genetic determinants of endophytism in the Arabidopsis root mycobiome.</title>
        <authorList>
            <person name="Mesny F."/>
            <person name="Miyauchi S."/>
            <person name="Thiergart T."/>
            <person name="Pickel B."/>
            <person name="Atanasova L."/>
            <person name="Karlsson M."/>
            <person name="Huettel B."/>
            <person name="Barry K.W."/>
            <person name="Haridas S."/>
            <person name="Chen C."/>
            <person name="Bauer D."/>
            <person name="Andreopoulos W."/>
            <person name="Pangilinan J."/>
            <person name="LaButti K."/>
            <person name="Riley R."/>
            <person name="Lipzen A."/>
            <person name="Clum A."/>
            <person name="Drula E."/>
            <person name="Henrissat B."/>
            <person name="Kohler A."/>
            <person name="Grigoriev I.V."/>
            <person name="Martin F.M."/>
            <person name="Hacquard S."/>
        </authorList>
    </citation>
    <scope>NUCLEOTIDE SEQUENCE</scope>
    <source>
        <strain evidence="2">MPI-SDFR-AT-0117</strain>
    </source>
</reference>
<dbReference type="EMBL" id="JAGSXJ010000027">
    <property type="protein sequence ID" value="KAH6672784.1"/>
    <property type="molecule type" value="Genomic_DNA"/>
</dbReference>